<evidence type="ECO:0000313" key="8">
    <source>
        <dbReference type="Proteomes" id="UP000192343"/>
    </source>
</evidence>
<dbReference type="RefSeq" id="WP_083047955.1">
    <property type="nucleotide sequence ID" value="NZ_MWQY01000002.1"/>
</dbReference>
<dbReference type="InterPro" id="IPR007197">
    <property type="entry name" value="rSAM"/>
</dbReference>
<feature type="binding site" evidence="5">
    <location>
        <position position="77"/>
    </location>
    <ligand>
        <name>[4Fe-4S] cluster</name>
        <dbReference type="ChEBI" id="CHEBI:49883"/>
        <note>4Fe-4S-S-AdoMet</note>
    </ligand>
</feature>
<evidence type="ECO:0000256" key="1">
    <source>
        <dbReference type="ARBA" id="ARBA00022691"/>
    </source>
</evidence>
<keyword evidence="1 5" id="KW-0949">S-adenosyl-L-methionine</keyword>
<dbReference type="PANTHER" id="PTHR43075:SF1">
    <property type="entry name" value="FORMATE LYASE ACTIVATING ENZYME, PUTATIVE (AFU_ORTHOLOGUE AFUA_2G15630)-RELATED"/>
    <property type="match status" value="1"/>
</dbReference>
<feature type="binding site" evidence="5">
    <location>
        <position position="74"/>
    </location>
    <ligand>
        <name>[4Fe-4S] cluster</name>
        <dbReference type="ChEBI" id="CHEBI:49883"/>
        <note>4Fe-4S-S-AdoMet</note>
    </ligand>
</feature>
<evidence type="ECO:0000259" key="6">
    <source>
        <dbReference type="Pfam" id="PF04055"/>
    </source>
</evidence>
<keyword evidence="4 5" id="KW-0411">Iron-sulfur</keyword>
<sequence>MNSYSQSFPAAGYRLCSLCPRVCSIDRTTGHTGFCGQSSEIRLACATLHRGEEPPLVAGAGSGALFFSGCTLGCRDCQNWQLSREGAGRGVSAEELAEIMLHLETEGAANINFVTATQFIPSIVYALEIARSRGLGIPTVWNTSGFESASALDMLKPWIDIFLTDIKTLSSTLAIRETGRGDYPDVIREVLPVMLKDRDTAYDGETLVRGVIVRHLVLPEYIEESLDVIRWYGRNVGSRGIFSLMTQYLNPRDPGCERGISAFEYELLSDALAEAGIEEGFLQEPSGTAEWLPDFTRSNPFPDDYSRVLWHYRKGAIRR</sequence>
<reference evidence="7 8" key="1">
    <citation type="submission" date="2017-03" db="EMBL/GenBank/DDBJ databases">
        <title>Draft Genome sequence of Marispirochaeta sp. strain JC444.</title>
        <authorList>
            <person name="Shivani Y."/>
            <person name="Subhash Y."/>
            <person name="Sasikala C."/>
            <person name="Ramana C."/>
        </authorList>
    </citation>
    <scope>NUCLEOTIDE SEQUENCE [LARGE SCALE GENOMIC DNA]</scope>
    <source>
        <strain evidence="7 8">JC444</strain>
    </source>
</reference>
<dbReference type="SFLD" id="SFLDS00029">
    <property type="entry name" value="Radical_SAM"/>
    <property type="match status" value="1"/>
</dbReference>
<keyword evidence="2 5" id="KW-0479">Metal-binding</keyword>
<dbReference type="Proteomes" id="UP000192343">
    <property type="component" value="Unassembled WGS sequence"/>
</dbReference>
<dbReference type="SUPFAM" id="SSF102114">
    <property type="entry name" value="Radical SAM enzymes"/>
    <property type="match status" value="1"/>
</dbReference>
<dbReference type="GO" id="GO:0051536">
    <property type="term" value="F:iron-sulfur cluster binding"/>
    <property type="evidence" value="ECO:0007669"/>
    <property type="project" value="UniProtKB-KW"/>
</dbReference>
<dbReference type="STRING" id="1963862.B4O97_02380"/>
<dbReference type="PIRSF" id="PIRSF004869">
    <property type="entry name" value="PflX_prd"/>
    <property type="match status" value="1"/>
</dbReference>
<proteinExistence type="predicted"/>
<dbReference type="Gene3D" id="3.20.20.70">
    <property type="entry name" value="Aldolase class I"/>
    <property type="match status" value="1"/>
</dbReference>
<comment type="caution">
    <text evidence="7">The sequence shown here is derived from an EMBL/GenBank/DDBJ whole genome shotgun (WGS) entry which is preliminary data.</text>
</comment>
<organism evidence="7 8">
    <name type="scientific">Marispirochaeta aestuarii</name>
    <dbReference type="NCBI Taxonomy" id="1963862"/>
    <lineage>
        <taxon>Bacteria</taxon>
        <taxon>Pseudomonadati</taxon>
        <taxon>Spirochaetota</taxon>
        <taxon>Spirochaetia</taxon>
        <taxon>Spirochaetales</taxon>
        <taxon>Spirochaetaceae</taxon>
        <taxon>Marispirochaeta</taxon>
    </lineage>
</organism>
<evidence type="ECO:0000256" key="4">
    <source>
        <dbReference type="ARBA" id="ARBA00023014"/>
    </source>
</evidence>
<dbReference type="SFLD" id="SFLDG01099">
    <property type="entry name" value="Uncharacterised_Radical_SAM_Su"/>
    <property type="match status" value="1"/>
</dbReference>
<name>A0A1Y1S249_9SPIO</name>
<keyword evidence="3 5" id="KW-0408">Iron</keyword>
<evidence type="ECO:0000256" key="2">
    <source>
        <dbReference type="ARBA" id="ARBA00022723"/>
    </source>
</evidence>
<dbReference type="GO" id="GO:0046872">
    <property type="term" value="F:metal ion binding"/>
    <property type="evidence" value="ECO:0007669"/>
    <property type="project" value="UniProtKB-KW"/>
</dbReference>
<feature type="binding site" evidence="5">
    <location>
        <position position="70"/>
    </location>
    <ligand>
        <name>[4Fe-4S] cluster</name>
        <dbReference type="ChEBI" id="CHEBI:49883"/>
        <note>4Fe-4S-S-AdoMet</note>
    </ligand>
</feature>
<accession>A0A1Y1S249</accession>
<evidence type="ECO:0000256" key="3">
    <source>
        <dbReference type="ARBA" id="ARBA00023004"/>
    </source>
</evidence>
<dbReference type="EMBL" id="MWQY01000002">
    <property type="protein sequence ID" value="ORC37868.1"/>
    <property type="molecule type" value="Genomic_DNA"/>
</dbReference>
<feature type="domain" description="Radical SAM core" evidence="6">
    <location>
        <begin position="66"/>
        <end position="190"/>
    </location>
</feature>
<dbReference type="InterPro" id="IPR040085">
    <property type="entry name" value="MJ0674-like"/>
</dbReference>
<dbReference type="GO" id="GO:0003824">
    <property type="term" value="F:catalytic activity"/>
    <property type="evidence" value="ECO:0007669"/>
    <property type="project" value="InterPro"/>
</dbReference>
<dbReference type="PANTHER" id="PTHR43075">
    <property type="entry name" value="FORMATE LYASE ACTIVATING ENZYME, PUTATIVE (AFU_ORTHOLOGUE AFUA_2G15630)-RELATED"/>
    <property type="match status" value="1"/>
</dbReference>
<dbReference type="AlphaFoldDB" id="A0A1Y1S249"/>
<comment type="cofactor">
    <cofactor evidence="5">
        <name>[4Fe-4S] cluster</name>
        <dbReference type="ChEBI" id="CHEBI:49883"/>
    </cofactor>
    <text evidence="5">Binds 1 [4Fe-4S] cluster. The cluster is coordinated with 3 cysteines and an exchangeable S-adenosyl-L-methionine.</text>
</comment>
<dbReference type="InterPro" id="IPR016431">
    <property type="entry name" value="Pyrv-formate_lyase-activ_prd"/>
</dbReference>
<dbReference type="Pfam" id="PF04055">
    <property type="entry name" value="Radical_SAM"/>
    <property type="match status" value="1"/>
</dbReference>
<gene>
    <name evidence="7" type="ORF">B4O97_02380</name>
</gene>
<keyword evidence="8" id="KW-1185">Reference proteome</keyword>
<dbReference type="OrthoDB" id="9781783at2"/>
<evidence type="ECO:0000313" key="7">
    <source>
        <dbReference type="EMBL" id="ORC37868.1"/>
    </source>
</evidence>
<dbReference type="InterPro" id="IPR013785">
    <property type="entry name" value="Aldolase_TIM"/>
</dbReference>
<dbReference type="InterPro" id="IPR058240">
    <property type="entry name" value="rSAM_sf"/>
</dbReference>
<evidence type="ECO:0000256" key="5">
    <source>
        <dbReference type="PIRSR" id="PIRSR004869-50"/>
    </source>
</evidence>
<protein>
    <recommendedName>
        <fullName evidence="6">Radical SAM core domain-containing protein</fullName>
    </recommendedName>
</protein>